<evidence type="ECO:0000256" key="6">
    <source>
        <dbReference type="ARBA" id="ARBA00022454"/>
    </source>
</evidence>
<keyword evidence="9" id="KW-0493">Microtubule</keyword>
<evidence type="ECO:0000256" key="9">
    <source>
        <dbReference type="ARBA" id="ARBA00022701"/>
    </source>
</evidence>
<comment type="similarity">
    <text evidence="4">Belongs to the DASH complex DAD2 family.</text>
</comment>
<name>S8FWF8_FOMSC</name>
<evidence type="ECO:0000256" key="3">
    <source>
        <dbReference type="ARBA" id="ARBA00004629"/>
    </source>
</evidence>
<keyword evidence="8" id="KW-0132">Cell division</keyword>
<keyword evidence="13" id="KW-0206">Cytoskeleton</keyword>
<dbReference type="GO" id="GO:0051301">
    <property type="term" value="P:cell division"/>
    <property type="evidence" value="ECO:0007669"/>
    <property type="project" value="UniProtKB-KW"/>
</dbReference>
<keyword evidence="16" id="KW-0137">Centromere</keyword>
<dbReference type="eggNOG" id="ENOG502ST06">
    <property type="taxonomic scope" value="Eukaryota"/>
</dbReference>
<dbReference type="EMBL" id="KE504134">
    <property type="protein sequence ID" value="EPT02585.1"/>
    <property type="molecule type" value="Genomic_DNA"/>
</dbReference>
<evidence type="ECO:0000256" key="16">
    <source>
        <dbReference type="ARBA" id="ARBA00023328"/>
    </source>
</evidence>
<dbReference type="HOGENOM" id="CLU_138063_4_0_1"/>
<evidence type="ECO:0000256" key="11">
    <source>
        <dbReference type="ARBA" id="ARBA00022829"/>
    </source>
</evidence>
<keyword evidence="7" id="KW-0963">Cytoplasm</keyword>
<dbReference type="GO" id="GO:0005874">
    <property type="term" value="C:microtubule"/>
    <property type="evidence" value="ECO:0007669"/>
    <property type="project" value="UniProtKB-KW"/>
</dbReference>
<evidence type="ECO:0000256" key="4">
    <source>
        <dbReference type="ARBA" id="ARBA00005501"/>
    </source>
</evidence>
<protein>
    <recommendedName>
        <fullName evidence="5">DASH complex subunit DAD2</fullName>
    </recommendedName>
    <alternativeName>
        <fullName evidence="17">Outer kinetochore protein DAD2</fullName>
    </alternativeName>
</protein>
<keyword evidence="6" id="KW-0158">Chromosome</keyword>
<dbReference type="GO" id="GO:1990023">
    <property type="term" value="C:mitotic spindle midzone"/>
    <property type="evidence" value="ECO:0007669"/>
    <property type="project" value="TreeGrafter"/>
</dbReference>
<reference evidence="19 20" key="1">
    <citation type="journal article" date="2012" name="Science">
        <title>The Paleozoic origin of enzymatic lignin decomposition reconstructed from 31 fungal genomes.</title>
        <authorList>
            <person name="Floudas D."/>
            <person name="Binder M."/>
            <person name="Riley R."/>
            <person name="Barry K."/>
            <person name="Blanchette R.A."/>
            <person name="Henrissat B."/>
            <person name="Martinez A.T."/>
            <person name="Otillar R."/>
            <person name="Spatafora J.W."/>
            <person name="Yadav J.S."/>
            <person name="Aerts A."/>
            <person name="Benoit I."/>
            <person name="Boyd A."/>
            <person name="Carlson A."/>
            <person name="Copeland A."/>
            <person name="Coutinho P.M."/>
            <person name="de Vries R.P."/>
            <person name="Ferreira P."/>
            <person name="Findley K."/>
            <person name="Foster B."/>
            <person name="Gaskell J."/>
            <person name="Glotzer D."/>
            <person name="Gorecki P."/>
            <person name="Heitman J."/>
            <person name="Hesse C."/>
            <person name="Hori C."/>
            <person name="Igarashi K."/>
            <person name="Jurgens J.A."/>
            <person name="Kallen N."/>
            <person name="Kersten P."/>
            <person name="Kohler A."/>
            <person name="Kuees U."/>
            <person name="Kumar T.K.A."/>
            <person name="Kuo A."/>
            <person name="LaButti K."/>
            <person name="Larrondo L.F."/>
            <person name="Lindquist E."/>
            <person name="Ling A."/>
            <person name="Lombard V."/>
            <person name="Lucas S."/>
            <person name="Lundell T."/>
            <person name="Martin R."/>
            <person name="McLaughlin D.J."/>
            <person name="Morgenstern I."/>
            <person name="Morin E."/>
            <person name="Murat C."/>
            <person name="Nagy L.G."/>
            <person name="Nolan M."/>
            <person name="Ohm R.A."/>
            <person name="Patyshakuliyeva A."/>
            <person name="Rokas A."/>
            <person name="Ruiz-Duenas F.J."/>
            <person name="Sabat G."/>
            <person name="Salamov A."/>
            <person name="Samejima M."/>
            <person name="Schmutz J."/>
            <person name="Slot J.C."/>
            <person name="St John F."/>
            <person name="Stenlid J."/>
            <person name="Sun H."/>
            <person name="Sun S."/>
            <person name="Syed K."/>
            <person name="Tsang A."/>
            <person name="Wiebenga A."/>
            <person name="Young D."/>
            <person name="Pisabarro A."/>
            <person name="Eastwood D.C."/>
            <person name="Martin F."/>
            <person name="Cullen D."/>
            <person name="Grigoriev I.V."/>
            <person name="Hibbett D.S."/>
        </authorList>
    </citation>
    <scope>NUCLEOTIDE SEQUENCE</scope>
    <source>
        <strain evidence="20">FP-58527</strain>
    </source>
</reference>
<gene>
    <name evidence="19" type="ORF">FOMPIDRAFT_1029197</name>
</gene>
<evidence type="ECO:0000313" key="19">
    <source>
        <dbReference type="EMBL" id="EPT02585.1"/>
    </source>
</evidence>
<organism evidence="19 20">
    <name type="scientific">Fomitopsis schrenkii</name>
    <name type="common">Brown rot fungus</name>
    <dbReference type="NCBI Taxonomy" id="2126942"/>
    <lineage>
        <taxon>Eukaryota</taxon>
        <taxon>Fungi</taxon>
        <taxon>Dikarya</taxon>
        <taxon>Basidiomycota</taxon>
        <taxon>Agaricomycotina</taxon>
        <taxon>Agaricomycetes</taxon>
        <taxon>Polyporales</taxon>
        <taxon>Fomitopsis</taxon>
    </lineage>
</organism>
<evidence type="ECO:0000256" key="10">
    <source>
        <dbReference type="ARBA" id="ARBA00022776"/>
    </source>
</evidence>
<keyword evidence="10" id="KW-0498">Mitosis</keyword>
<dbReference type="PANTHER" id="PTHR28036:SF1">
    <property type="entry name" value="DASH COMPLEX SUBUNIT DAD2"/>
    <property type="match status" value="1"/>
</dbReference>
<evidence type="ECO:0000256" key="12">
    <source>
        <dbReference type="ARBA" id="ARBA00022838"/>
    </source>
</evidence>
<feature type="region of interest" description="Disordered" evidence="18">
    <location>
        <begin position="90"/>
        <end position="124"/>
    </location>
</feature>
<dbReference type="GO" id="GO:0042729">
    <property type="term" value="C:DASH complex"/>
    <property type="evidence" value="ECO:0007669"/>
    <property type="project" value="InterPro"/>
</dbReference>
<evidence type="ECO:0000256" key="15">
    <source>
        <dbReference type="ARBA" id="ARBA00023306"/>
    </source>
</evidence>
<dbReference type="GO" id="GO:0044732">
    <property type="term" value="C:mitotic spindle pole body"/>
    <property type="evidence" value="ECO:0007669"/>
    <property type="project" value="TreeGrafter"/>
</dbReference>
<evidence type="ECO:0000256" key="13">
    <source>
        <dbReference type="ARBA" id="ARBA00023212"/>
    </source>
</evidence>
<accession>S8FWF8</accession>
<evidence type="ECO:0000256" key="5">
    <source>
        <dbReference type="ARBA" id="ARBA00020260"/>
    </source>
</evidence>
<keyword evidence="12" id="KW-0995">Kinetochore</keyword>
<dbReference type="InterPro" id="IPR013963">
    <property type="entry name" value="DASH_Dad2"/>
</dbReference>
<keyword evidence="14" id="KW-0539">Nucleus</keyword>
<evidence type="ECO:0000256" key="14">
    <source>
        <dbReference type="ARBA" id="ARBA00023242"/>
    </source>
</evidence>
<keyword evidence="20" id="KW-1185">Reference proteome</keyword>
<feature type="compositionally biased region" description="Basic and acidic residues" evidence="18">
    <location>
        <begin position="108"/>
        <end position="124"/>
    </location>
</feature>
<dbReference type="Pfam" id="PF08654">
    <property type="entry name" value="DASH_Dad2"/>
    <property type="match status" value="1"/>
</dbReference>
<dbReference type="PANTHER" id="PTHR28036">
    <property type="entry name" value="DASH COMPLEX SUBUNIT DAD2"/>
    <property type="match status" value="1"/>
</dbReference>
<evidence type="ECO:0000256" key="7">
    <source>
        <dbReference type="ARBA" id="ARBA00022490"/>
    </source>
</evidence>
<dbReference type="AlphaFoldDB" id="S8FWF8"/>
<proteinExistence type="inferred from homology"/>
<dbReference type="Proteomes" id="UP000015241">
    <property type="component" value="Unassembled WGS sequence"/>
</dbReference>
<dbReference type="GO" id="GO:0000278">
    <property type="term" value="P:mitotic cell cycle"/>
    <property type="evidence" value="ECO:0007669"/>
    <property type="project" value="InterPro"/>
</dbReference>
<evidence type="ECO:0000256" key="8">
    <source>
        <dbReference type="ARBA" id="ARBA00022618"/>
    </source>
</evidence>
<dbReference type="GO" id="GO:0008608">
    <property type="term" value="P:attachment of spindle microtubules to kinetochore"/>
    <property type="evidence" value="ECO:0007669"/>
    <property type="project" value="TreeGrafter"/>
</dbReference>
<sequence>MRQSSIASSRQSTLQNSALNAAAQARLLEKKKEYEAVAALERASAQFVRRIDELGDDFDVMADAGKVCGQVLEQWPNMFRILGLFLSTREQRHDDSTESTSESLPGERLVRVPIDELRQTDDKT</sequence>
<evidence type="ECO:0000256" key="17">
    <source>
        <dbReference type="ARBA" id="ARBA00030568"/>
    </source>
</evidence>
<keyword evidence="11" id="KW-0159">Chromosome partition</keyword>
<comment type="subcellular location">
    <subcellularLocation>
        <location evidence="3">Chromosome</location>
        <location evidence="3">Centromere</location>
        <location evidence="3">Kinetochore</location>
    </subcellularLocation>
    <subcellularLocation>
        <location evidence="2">Cytoplasm</location>
        <location evidence="2">Cytoskeleton</location>
        <location evidence="2">Spindle</location>
    </subcellularLocation>
    <subcellularLocation>
        <location evidence="1">Nucleus</location>
    </subcellularLocation>
</comment>
<evidence type="ECO:0000313" key="20">
    <source>
        <dbReference type="Proteomes" id="UP000015241"/>
    </source>
</evidence>
<dbReference type="OrthoDB" id="3230169at2759"/>
<keyword evidence="15" id="KW-0131">Cell cycle</keyword>
<evidence type="ECO:0000256" key="18">
    <source>
        <dbReference type="SAM" id="MobiDB-lite"/>
    </source>
</evidence>
<evidence type="ECO:0000256" key="1">
    <source>
        <dbReference type="ARBA" id="ARBA00004123"/>
    </source>
</evidence>
<evidence type="ECO:0000256" key="2">
    <source>
        <dbReference type="ARBA" id="ARBA00004186"/>
    </source>
</evidence>
<dbReference type="InParanoid" id="S8FWF8"/>